<reference evidence="1" key="2">
    <citation type="submission" date="2020-09" db="EMBL/GenBank/DDBJ databases">
        <authorList>
            <person name="Sun Q."/>
            <person name="Zhou Y."/>
        </authorList>
    </citation>
    <scope>NUCLEOTIDE SEQUENCE</scope>
    <source>
        <strain evidence="1">CGMCC 1.15095</strain>
    </source>
</reference>
<accession>A0A916TUP8</accession>
<dbReference type="Proteomes" id="UP000608154">
    <property type="component" value="Unassembled WGS sequence"/>
</dbReference>
<evidence type="ECO:0000313" key="2">
    <source>
        <dbReference type="Proteomes" id="UP000608154"/>
    </source>
</evidence>
<organism evidence="1 2">
    <name type="scientific">Novosphingobium endophyticum</name>
    <dbReference type="NCBI Taxonomy" id="1955250"/>
    <lineage>
        <taxon>Bacteria</taxon>
        <taxon>Pseudomonadati</taxon>
        <taxon>Pseudomonadota</taxon>
        <taxon>Alphaproteobacteria</taxon>
        <taxon>Sphingomonadales</taxon>
        <taxon>Sphingomonadaceae</taxon>
        <taxon>Novosphingobium</taxon>
    </lineage>
</organism>
<gene>
    <name evidence="1" type="ORF">GCM10011494_33450</name>
</gene>
<comment type="caution">
    <text evidence="1">The sequence shown here is derived from an EMBL/GenBank/DDBJ whole genome shotgun (WGS) entry which is preliminary data.</text>
</comment>
<protein>
    <recommendedName>
        <fullName evidence="3">SnoaL-like domain-containing protein</fullName>
    </recommendedName>
</protein>
<dbReference type="SUPFAM" id="SSF54427">
    <property type="entry name" value="NTF2-like"/>
    <property type="match status" value="1"/>
</dbReference>
<evidence type="ECO:0008006" key="3">
    <source>
        <dbReference type="Google" id="ProtNLM"/>
    </source>
</evidence>
<dbReference type="InterPro" id="IPR032710">
    <property type="entry name" value="NTF2-like_dom_sf"/>
</dbReference>
<keyword evidence="2" id="KW-1185">Reference proteome</keyword>
<proteinExistence type="predicted"/>
<dbReference type="EMBL" id="BMHK01000031">
    <property type="protein sequence ID" value="GGC11956.1"/>
    <property type="molecule type" value="Genomic_DNA"/>
</dbReference>
<evidence type="ECO:0000313" key="1">
    <source>
        <dbReference type="EMBL" id="GGC11956.1"/>
    </source>
</evidence>
<sequence length="137" mass="15637">MTSEDRIALAREFVLNVAQGGIALAHFADEFTVWTTTTGLIEGVDYLPRMERAGHLWLEPLKMTIETVIARHDCVVLAARSHGVLFTGDTYGNDYLFVIEFDKHGKINHVREHYDAERLERIFRPALNTWQALNPGR</sequence>
<dbReference type="Gene3D" id="3.10.450.50">
    <property type="match status" value="1"/>
</dbReference>
<reference evidence="1" key="1">
    <citation type="journal article" date="2014" name="Int. J. Syst. Evol. Microbiol.">
        <title>Complete genome sequence of Corynebacterium casei LMG S-19264T (=DSM 44701T), isolated from a smear-ripened cheese.</title>
        <authorList>
            <consortium name="US DOE Joint Genome Institute (JGI-PGF)"/>
            <person name="Walter F."/>
            <person name="Albersmeier A."/>
            <person name="Kalinowski J."/>
            <person name="Ruckert C."/>
        </authorList>
    </citation>
    <scope>NUCLEOTIDE SEQUENCE</scope>
    <source>
        <strain evidence="1">CGMCC 1.15095</strain>
    </source>
</reference>
<dbReference type="AlphaFoldDB" id="A0A916TUP8"/>
<name>A0A916TUP8_9SPHN</name>
<dbReference type="RefSeq" id="WP_188772699.1">
    <property type="nucleotide sequence ID" value="NZ_BMHK01000031.1"/>
</dbReference>